<dbReference type="Pfam" id="PF02136">
    <property type="entry name" value="NTF2"/>
    <property type="match status" value="1"/>
</dbReference>
<dbReference type="Proteomes" id="UP000836841">
    <property type="component" value="Chromosome 1"/>
</dbReference>
<organism evidence="6 7">
    <name type="scientific">Thlaspi arvense</name>
    <name type="common">Field penny-cress</name>
    <dbReference type="NCBI Taxonomy" id="13288"/>
    <lineage>
        <taxon>Eukaryota</taxon>
        <taxon>Viridiplantae</taxon>
        <taxon>Streptophyta</taxon>
        <taxon>Embryophyta</taxon>
        <taxon>Tracheophyta</taxon>
        <taxon>Spermatophyta</taxon>
        <taxon>Magnoliopsida</taxon>
        <taxon>eudicotyledons</taxon>
        <taxon>Gunneridae</taxon>
        <taxon>Pentapetalae</taxon>
        <taxon>rosids</taxon>
        <taxon>malvids</taxon>
        <taxon>Brassicales</taxon>
        <taxon>Brassicaceae</taxon>
        <taxon>Thlaspideae</taxon>
        <taxon>Thlaspi</taxon>
    </lineage>
</organism>
<dbReference type="CDD" id="cd00590">
    <property type="entry name" value="RRM_SF"/>
    <property type="match status" value="1"/>
</dbReference>
<feature type="region of interest" description="Disordered" evidence="3">
    <location>
        <begin position="359"/>
        <end position="434"/>
    </location>
</feature>
<name>A0AAU9RC30_THLAR</name>
<evidence type="ECO:0000313" key="6">
    <source>
        <dbReference type="EMBL" id="CAH2037872.1"/>
    </source>
</evidence>
<keyword evidence="1 2" id="KW-0694">RNA-binding</keyword>
<dbReference type="InterPro" id="IPR039539">
    <property type="entry name" value="Ras_GTPase_bind_prot"/>
</dbReference>
<feature type="domain" description="RRM" evidence="4">
    <location>
        <begin position="276"/>
        <end position="356"/>
    </location>
</feature>
<feature type="region of interest" description="Disordered" evidence="3">
    <location>
        <begin position="160"/>
        <end position="181"/>
    </location>
</feature>
<dbReference type="Gene3D" id="3.10.450.50">
    <property type="match status" value="1"/>
</dbReference>
<dbReference type="InterPro" id="IPR035979">
    <property type="entry name" value="RBD_domain_sf"/>
</dbReference>
<dbReference type="PANTHER" id="PTHR10693">
    <property type="entry name" value="RAS GTPASE-ACTIVATING PROTEIN-BINDING PROTEIN"/>
    <property type="match status" value="1"/>
</dbReference>
<dbReference type="PANTHER" id="PTHR10693:SF84">
    <property type="entry name" value="G3BP-LIKE PROTEIN"/>
    <property type="match status" value="1"/>
</dbReference>
<dbReference type="Gene3D" id="3.30.70.330">
    <property type="match status" value="1"/>
</dbReference>
<keyword evidence="7" id="KW-1185">Reference proteome</keyword>
<dbReference type="Pfam" id="PF00076">
    <property type="entry name" value="RRM_1"/>
    <property type="match status" value="1"/>
</dbReference>
<reference evidence="6 7" key="1">
    <citation type="submission" date="2022-03" db="EMBL/GenBank/DDBJ databases">
        <authorList>
            <person name="Nunn A."/>
            <person name="Chopra R."/>
            <person name="Nunn A."/>
            <person name="Contreras Garrido A."/>
        </authorList>
    </citation>
    <scope>NUCLEOTIDE SEQUENCE [LARGE SCALE GENOMIC DNA]</scope>
</reference>
<dbReference type="InterPro" id="IPR032710">
    <property type="entry name" value="NTF2-like_dom_sf"/>
</dbReference>
<dbReference type="InterPro" id="IPR002075">
    <property type="entry name" value="NTF2_dom"/>
</dbReference>
<dbReference type="GO" id="GO:1990904">
    <property type="term" value="C:ribonucleoprotein complex"/>
    <property type="evidence" value="ECO:0007669"/>
    <property type="project" value="TreeGrafter"/>
</dbReference>
<dbReference type="SUPFAM" id="SSF54427">
    <property type="entry name" value="NTF2-like"/>
    <property type="match status" value="1"/>
</dbReference>
<evidence type="ECO:0000259" key="4">
    <source>
        <dbReference type="PROSITE" id="PS50102"/>
    </source>
</evidence>
<evidence type="ECO:0000256" key="3">
    <source>
        <dbReference type="SAM" id="MobiDB-lite"/>
    </source>
</evidence>
<feature type="compositionally biased region" description="Basic and acidic residues" evidence="3">
    <location>
        <begin position="425"/>
        <end position="434"/>
    </location>
</feature>
<dbReference type="PROSITE" id="PS50177">
    <property type="entry name" value="NTF2_DOMAIN"/>
    <property type="match status" value="1"/>
</dbReference>
<evidence type="ECO:0000259" key="5">
    <source>
        <dbReference type="PROSITE" id="PS50177"/>
    </source>
</evidence>
<feature type="compositionally biased region" description="Polar residues" evidence="3">
    <location>
        <begin position="168"/>
        <end position="181"/>
    </location>
</feature>
<dbReference type="InterPro" id="IPR018222">
    <property type="entry name" value="Nuclear_transport_factor_2_euk"/>
</dbReference>
<proteinExistence type="predicted"/>
<dbReference type="PROSITE" id="PS50102">
    <property type="entry name" value="RRM"/>
    <property type="match status" value="1"/>
</dbReference>
<feature type="compositionally biased region" description="Basic and acidic residues" evidence="3">
    <location>
        <begin position="398"/>
        <end position="407"/>
    </location>
</feature>
<accession>A0AAU9RC30</accession>
<dbReference type="InterPro" id="IPR012677">
    <property type="entry name" value="Nucleotide-bd_a/b_plait_sf"/>
</dbReference>
<dbReference type="AlphaFoldDB" id="A0AAU9RC30"/>
<evidence type="ECO:0000256" key="2">
    <source>
        <dbReference type="PROSITE-ProRule" id="PRU00176"/>
    </source>
</evidence>
<dbReference type="FunFam" id="3.10.450.50:FF:000003">
    <property type="entry name" value="Nuclear transport factor 2 family protein"/>
    <property type="match status" value="1"/>
</dbReference>
<protein>
    <recommendedName>
        <fullName evidence="8">G3BP-like protein</fullName>
    </recommendedName>
</protein>
<dbReference type="GO" id="GO:0005829">
    <property type="term" value="C:cytosol"/>
    <property type="evidence" value="ECO:0007669"/>
    <property type="project" value="TreeGrafter"/>
</dbReference>
<dbReference type="CDD" id="cd00780">
    <property type="entry name" value="NTF2"/>
    <property type="match status" value="1"/>
</dbReference>
<gene>
    <name evidence="6" type="ORF">TAV2_LOCUS1355</name>
</gene>
<sequence length="434" mass="47029">MAVESNAPLVDPHIVGNAFVQKYYVHLYDSPAEMHRFYLEDSVLGRPGSDGEMVSVKSLKAINDQIMSFDYVNSKIQILTADSQPSYKNGVVTLVTGLLTVKDGKRMRFSQSFFLVPKKGSYFVLNDVFRYVSDEPEPNKEVVEEAIPQVVQTTVTNLEPASEVAEPVSTTTQEHVAKQTTEVAVKKPERAIANGHTRAPEEKAVDGISNGVDAPKKSFAVVVQSPAQNGATFNVKASPAKPKPVGKPSAALESKAPAPVPAHSPAEAIDQPGEDGCIFVANLPMDATPEQLNEIFKGFGAIKKDGIQVRSYRLKGNCFGFVTYESVEAVKLVLEAHRESAIRIGNRRVAIEVKRGNNENGRISMRNGGYGSENGYRNDGFRPRGNGVSGGRGYGRNGNERRGESRSGEANNGDGKVYQNGTVKAGRESAQSRR</sequence>
<evidence type="ECO:0000256" key="1">
    <source>
        <dbReference type="ARBA" id="ARBA00022884"/>
    </source>
</evidence>
<dbReference type="SUPFAM" id="SSF54928">
    <property type="entry name" value="RNA-binding domain, RBD"/>
    <property type="match status" value="1"/>
</dbReference>
<dbReference type="GO" id="GO:0003729">
    <property type="term" value="F:mRNA binding"/>
    <property type="evidence" value="ECO:0007669"/>
    <property type="project" value="TreeGrafter"/>
</dbReference>
<dbReference type="SMART" id="SM00360">
    <property type="entry name" value="RRM"/>
    <property type="match status" value="1"/>
</dbReference>
<feature type="compositionally biased region" description="Gly residues" evidence="3">
    <location>
        <begin position="387"/>
        <end position="396"/>
    </location>
</feature>
<dbReference type="EMBL" id="OU466857">
    <property type="protein sequence ID" value="CAH2037872.1"/>
    <property type="molecule type" value="Genomic_DNA"/>
</dbReference>
<evidence type="ECO:0000313" key="7">
    <source>
        <dbReference type="Proteomes" id="UP000836841"/>
    </source>
</evidence>
<evidence type="ECO:0008006" key="8">
    <source>
        <dbReference type="Google" id="ProtNLM"/>
    </source>
</evidence>
<feature type="domain" description="NTF2" evidence="5">
    <location>
        <begin position="15"/>
        <end position="131"/>
    </location>
</feature>
<dbReference type="InterPro" id="IPR000504">
    <property type="entry name" value="RRM_dom"/>
</dbReference>
<feature type="region of interest" description="Disordered" evidence="3">
    <location>
        <begin position="232"/>
        <end position="263"/>
    </location>
</feature>